<name>A0A8S5TW97_9CAUD</name>
<protein>
    <submittedName>
        <fullName evidence="1">Uncharacterized protein</fullName>
    </submittedName>
</protein>
<evidence type="ECO:0000313" key="1">
    <source>
        <dbReference type="EMBL" id="DAF86467.1"/>
    </source>
</evidence>
<dbReference type="EMBL" id="BK015945">
    <property type="protein sequence ID" value="DAF86467.1"/>
    <property type="molecule type" value="Genomic_DNA"/>
</dbReference>
<accession>A0A8S5TW97</accession>
<sequence length="74" mass="8529">MRKYTQKQLRELVKLGCAEDYTHKPSEYIYTLRRLDKIGYSSGVYGLNGGLVEDMETGQLYAIIGRCSNLFILF</sequence>
<organism evidence="1">
    <name type="scientific">Siphoviridae sp. ctCNm48</name>
    <dbReference type="NCBI Taxonomy" id="2825377"/>
    <lineage>
        <taxon>Viruses</taxon>
        <taxon>Duplodnaviria</taxon>
        <taxon>Heunggongvirae</taxon>
        <taxon>Uroviricota</taxon>
        <taxon>Caudoviricetes</taxon>
    </lineage>
</organism>
<reference evidence="1" key="1">
    <citation type="journal article" date="2021" name="Proc. Natl. Acad. Sci. U.S.A.">
        <title>A Catalog of Tens of Thousands of Viruses from Human Metagenomes Reveals Hidden Associations with Chronic Diseases.</title>
        <authorList>
            <person name="Tisza M.J."/>
            <person name="Buck C.B."/>
        </authorList>
    </citation>
    <scope>NUCLEOTIDE SEQUENCE</scope>
    <source>
        <strain evidence="1">CtCNm48</strain>
    </source>
</reference>
<proteinExistence type="predicted"/>